<feature type="transmembrane region" description="Helical" evidence="14">
    <location>
        <begin position="51"/>
        <end position="72"/>
    </location>
</feature>
<keyword evidence="4 12" id="KW-0349">Heme</keyword>
<comment type="similarity">
    <text evidence="3 13">Belongs to the cytochrome P450 family.</text>
</comment>
<evidence type="ECO:0000256" key="12">
    <source>
        <dbReference type="PIRSR" id="PIRSR602401-1"/>
    </source>
</evidence>
<keyword evidence="5 14" id="KW-0812">Transmembrane</keyword>
<protein>
    <submittedName>
        <fullName evidence="15">Cytochrome P450 monooxygenase-like protein</fullName>
    </submittedName>
</protein>
<accession>A0A6A6I1N1</accession>
<dbReference type="AlphaFoldDB" id="A0A6A6I1N1"/>
<dbReference type="PRINTS" id="PR00463">
    <property type="entry name" value="EP450I"/>
</dbReference>
<dbReference type="InterPro" id="IPR050121">
    <property type="entry name" value="Cytochrome_P450_monoxygenase"/>
</dbReference>
<evidence type="ECO:0000256" key="14">
    <source>
        <dbReference type="SAM" id="Phobius"/>
    </source>
</evidence>
<dbReference type="CDD" id="cd11061">
    <property type="entry name" value="CYP67-like"/>
    <property type="match status" value="1"/>
</dbReference>
<dbReference type="PROSITE" id="PS00086">
    <property type="entry name" value="CYTOCHROME_P450"/>
    <property type="match status" value="1"/>
</dbReference>
<dbReference type="PANTHER" id="PTHR24305">
    <property type="entry name" value="CYTOCHROME P450"/>
    <property type="match status" value="1"/>
</dbReference>
<evidence type="ECO:0000256" key="10">
    <source>
        <dbReference type="ARBA" id="ARBA00023033"/>
    </source>
</evidence>
<keyword evidence="8 13" id="KW-0560">Oxidoreductase</keyword>
<dbReference type="PANTHER" id="PTHR24305:SF112">
    <property type="entry name" value="L-ORNITHINE-N5-MONOOXYGENASE (EUROFUNG)"/>
    <property type="match status" value="1"/>
</dbReference>
<evidence type="ECO:0000256" key="11">
    <source>
        <dbReference type="ARBA" id="ARBA00023136"/>
    </source>
</evidence>
<gene>
    <name evidence="15" type="ORF">BU26DRAFT_385658</name>
</gene>
<dbReference type="GeneID" id="54575958"/>
<evidence type="ECO:0000256" key="13">
    <source>
        <dbReference type="RuleBase" id="RU000461"/>
    </source>
</evidence>
<feature type="non-terminal residue" evidence="15">
    <location>
        <position position="1"/>
    </location>
</feature>
<feature type="binding site" description="axial binding residue" evidence="12">
    <location>
        <position position="466"/>
    </location>
    <ligand>
        <name>heme</name>
        <dbReference type="ChEBI" id="CHEBI:30413"/>
    </ligand>
    <ligandPart>
        <name>Fe</name>
        <dbReference type="ChEBI" id="CHEBI:18248"/>
    </ligandPart>
</feature>
<dbReference type="OrthoDB" id="6692864at2759"/>
<feature type="transmembrane region" description="Helical" evidence="14">
    <location>
        <begin position="20"/>
        <end position="39"/>
    </location>
</feature>
<dbReference type="GO" id="GO:0005506">
    <property type="term" value="F:iron ion binding"/>
    <property type="evidence" value="ECO:0007669"/>
    <property type="project" value="InterPro"/>
</dbReference>
<keyword evidence="9 12" id="KW-0408">Iron</keyword>
<proteinExistence type="inferred from homology"/>
<dbReference type="InterPro" id="IPR036396">
    <property type="entry name" value="Cyt_P450_sf"/>
</dbReference>
<evidence type="ECO:0000256" key="2">
    <source>
        <dbReference type="ARBA" id="ARBA00004370"/>
    </source>
</evidence>
<name>A0A6A6I1N1_9PLEO</name>
<dbReference type="PRINTS" id="PR00385">
    <property type="entry name" value="P450"/>
</dbReference>
<dbReference type="RefSeq" id="XP_033678922.1">
    <property type="nucleotide sequence ID" value="XM_033822628.1"/>
</dbReference>
<dbReference type="Proteomes" id="UP000800094">
    <property type="component" value="Unassembled WGS sequence"/>
</dbReference>
<evidence type="ECO:0000313" key="16">
    <source>
        <dbReference type="Proteomes" id="UP000800094"/>
    </source>
</evidence>
<dbReference type="EMBL" id="ML987204">
    <property type="protein sequence ID" value="KAF2243918.1"/>
    <property type="molecule type" value="Genomic_DNA"/>
</dbReference>
<dbReference type="Gene3D" id="1.10.630.10">
    <property type="entry name" value="Cytochrome P450"/>
    <property type="match status" value="1"/>
</dbReference>
<evidence type="ECO:0000256" key="1">
    <source>
        <dbReference type="ARBA" id="ARBA00001971"/>
    </source>
</evidence>
<reference evidence="15" key="1">
    <citation type="journal article" date="2020" name="Stud. Mycol.">
        <title>101 Dothideomycetes genomes: a test case for predicting lifestyles and emergence of pathogens.</title>
        <authorList>
            <person name="Haridas S."/>
            <person name="Albert R."/>
            <person name="Binder M."/>
            <person name="Bloem J."/>
            <person name="Labutti K."/>
            <person name="Salamov A."/>
            <person name="Andreopoulos B."/>
            <person name="Baker S."/>
            <person name="Barry K."/>
            <person name="Bills G."/>
            <person name="Bluhm B."/>
            <person name="Cannon C."/>
            <person name="Castanera R."/>
            <person name="Culley D."/>
            <person name="Daum C."/>
            <person name="Ezra D."/>
            <person name="Gonzalez J."/>
            <person name="Henrissat B."/>
            <person name="Kuo A."/>
            <person name="Liang C."/>
            <person name="Lipzen A."/>
            <person name="Lutzoni F."/>
            <person name="Magnuson J."/>
            <person name="Mondo S."/>
            <person name="Nolan M."/>
            <person name="Ohm R."/>
            <person name="Pangilinan J."/>
            <person name="Park H.-J."/>
            <person name="Ramirez L."/>
            <person name="Alfaro M."/>
            <person name="Sun H."/>
            <person name="Tritt A."/>
            <person name="Yoshinaga Y."/>
            <person name="Zwiers L.-H."/>
            <person name="Turgeon B."/>
            <person name="Goodwin S."/>
            <person name="Spatafora J."/>
            <person name="Crous P."/>
            <person name="Grigoriev I."/>
        </authorList>
    </citation>
    <scope>NUCLEOTIDE SEQUENCE</scope>
    <source>
        <strain evidence="15">CBS 122368</strain>
    </source>
</reference>
<feature type="non-terminal residue" evidence="15">
    <location>
        <position position="493"/>
    </location>
</feature>
<dbReference type="Pfam" id="PF00067">
    <property type="entry name" value="p450"/>
    <property type="match status" value="1"/>
</dbReference>
<sequence>VAGVSSHLLYFIRGEHHDHAPLLAALAPLSWTTTFLLFAQSLALLEAAKSATLLLLSYGTGLYASIIIYRLFFHPLRAFPGPALAKVTKFWHSVKLSNLRNHELLEALHQQYGDIVRIGPNEVVVFRADGVPAVHGPGSRCTKAPWYDMLQKDRSIHATRKPHLHQARRKIWDQGFGMKALRSYQKRVNTHVDSLSKNISKRVGEAINCTQLFLFFGFEVMGDTAFGSGFGMLETNEEHPIVQIMRSGIYIIGRLTPVPWLVTVLTSLPGANADFKRLEAYAEKSIIARSKMDRDPDDVMSKLIAAARDPKDPDKIDFHWLGGDAMVIIIAGSDTVSIALAFLFYHLALLPVHIAKLRDELSGVDITDNNTLQGLPHLNALINETLRLYPPVPSAPLRQTPPEGLRIGEKFIPGNVVISTPLWSLGRLESSYVRASEFLPERWYKGSDMIKDARGFAPFSSGAHSCLGKQLAHIELRLVTARLVTQYDFAFAD</sequence>
<evidence type="ECO:0000256" key="3">
    <source>
        <dbReference type="ARBA" id="ARBA00010617"/>
    </source>
</evidence>
<keyword evidence="6 12" id="KW-0479">Metal-binding</keyword>
<dbReference type="InterPro" id="IPR001128">
    <property type="entry name" value="Cyt_P450"/>
</dbReference>
<evidence type="ECO:0000256" key="6">
    <source>
        <dbReference type="ARBA" id="ARBA00022723"/>
    </source>
</evidence>
<evidence type="ECO:0000256" key="7">
    <source>
        <dbReference type="ARBA" id="ARBA00022989"/>
    </source>
</evidence>
<organism evidence="15 16">
    <name type="scientific">Trematosphaeria pertusa</name>
    <dbReference type="NCBI Taxonomy" id="390896"/>
    <lineage>
        <taxon>Eukaryota</taxon>
        <taxon>Fungi</taxon>
        <taxon>Dikarya</taxon>
        <taxon>Ascomycota</taxon>
        <taxon>Pezizomycotina</taxon>
        <taxon>Dothideomycetes</taxon>
        <taxon>Pleosporomycetidae</taxon>
        <taxon>Pleosporales</taxon>
        <taxon>Massarineae</taxon>
        <taxon>Trematosphaeriaceae</taxon>
        <taxon>Trematosphaeria</taxon>
    </lineage>
</organism>
<evidence type="ECO:0000256" key="4">
    <source>
        <dbReference type="ARBA" id="ARBA00022617"/>
    </source>
</evidence>
<dbReference type="SUPFAM" id="SSF48264">
    <property type="entry name" value="Cytochrome P450"/>
    <property type="match status" value="1"/>
</dbReference>
<dbReference type="InterPro" id="IPR002401">
    <property type="entry name" value="Cyt_P450_E_grp-I"/>
</dbReference>
<dbReference type="GO" id="GO:0016705">
    <property type="term" value="F:oxidoreductase activity, acting on paired donors, with incorporation or reduction of molecular oxygen"/>
    <property type="evidence" value="ECO:0007669"/>
    <property type="project" value="InterPro"/>
</dbReference>
<evidence type="ECO:0000313" key="15">
    <source>
        <dbReference type="EMBL" id="KAF2243918.1"/>
    </source>
</evidence>
<keyword evidence="7 14" id="KW-1133">Transmembrane helix</keyword>
<keyword evidence="10 13" id="KW-0503">Monooxygenase</keyword>
<comment type="subcellular location">
    <subcellularLocation>
        <location evidence="2">Membrane</location>
    </subcellularLocation>
</comment>
<dbReference type="GO" id="GO:0016020">
    <property type="term" value="C:membrane"/>
    <property type="evidence" value="ECO:0007669"/>
    <property type="project" value="UniProtKB-SubCell"/>
</dbReference>
<dbReference type="GO" id="GO:0020037">
    <property type="term" value="F:heme binding"/>
    <property type="evidence" value="ECO:0007669"/>
    <property type="project" value="InterPro"/>
</dbReference>
<keyword evidence="16" id="KW-1185">Reference proteome</keyword>
<dbReference type="GO" id="GO:0004497">
    <property type="term" value="F:monooxygenase activity"/>
    <property type="evidence" value="ECO:0007669"/>
    <property type="project" value="UniProtKB-KW"/>
</dbReference>
<evidence type="ECO:0000256" key="8">
    <source>
        <dbReference type="ARBA" id="ARBA00023002"/>
    </source>
</evidence>
<comment type="cofactor">
    <cofactor evidence="1 12">
        <name>heme</name>
        <dbReference type="ChEBI" id="CHEBI:30413"/>
    </cofactor>
</comment>
<evidence type="ECO:0000256" key="5">
    <source>
        <dbReference type="ARBA" id="ARBA00022692"/>
    </source>
</evidence>
<keyword evidence="11 14" id="KW-0472">Membrane</keyword>
<evidence type="ECO:0000256" key="9">
    <source>
        <dbReference type="ARBA" id="ARBA00023004"/>
    </source>
</evidence>
<dbReference type="InterPro" id="IPR017972">
    <property type="entry name" value="Cyt_P450_CS"/>
</dbReference>